<sequence length="157" mass="17242">MLKHNNIVPFNGHWKEGSTIYLFLKYCSGGALFDTIEPDVGMPEKDAHHFFQQLIAAVVEDNHMALWAQEETNIFDQMWDSNAGPTVPVAEIAWHLASSSPAPNRTVVSSQLQLFTSQLHADHSAPPPTVTVGPPRPTAPHQSPPTLICLTVDQVPT</sequence>
<dbReference type="AlphaFoldDB" id="A0AA88T7U1"/>
<dbReference type="InterPro" id="IPR011009">
    <property type="entry name" value="Kinase-like_dom_sf"/>
</dbReference>
<feature type="compositionally biased region" description="Pro residues" evidence="1">
    <location>
        <begin position="125"/>
        <end position="138"/>
    </location>
</feature>
<proteinExistence type="predicted"/>
<evidence type="ECO:0000313" key="3">
    <source>
        <dbReference type="Proteomes" id="UP001187415"/>
    </source>
</evidence>
<evidence type="ECO:0000256" key="1">
    <source>
        <dbReference type="SAM" id="MobiDB-lite"/>
    </source>
</evidence>
<dbReference type="Proteomes" id="UP001187415">
    <property type="component" value="Unassembled WGS sequence"/>
</dbReference>
<feature type="region of interest" description="Disordered" evidence="1">
    <location>
        <begin position="121"/>
        <end position="145"/>
    </location>
</feature>
<comment type="caution">
    <text evidence="2">The sequence shown here is derived from an EMBL/GenBank/DDBJ whole genome shotgun (WGS) entry which is preliminary data.</text>
</comment>
<name>A0AA88T7U1_CHASR</name>
<evidence type="ECO:0000313" key="2">
    <source>
        <dbReference type="EMBL" id="KAK2862654.1"/>
    </source>
</evidence>
<keyword evidence="3" id="KW-1185">Reference proteome</keyword>
<reference evidence="2" key="1">
    <citation type="submission" date="2023-07" db="EMBL/GenBank/DDBJ databases">
        <title>Chromosome-level Genome Assembly of Striped Snakehead (Channa striata).</title>
        <authorList>
            <person name="Liu H."/>
        </authorList>
    </citation>
    <scope>NUCLEOTIDE SEQUENCE</scope>
    <source>
        <strain evidence="2">Gz</strain>
        <tissue evidence="2">Muscle</tissue>
    </source>
</reference>
<accession>A0AA88T7U1</accession>
<dbReference type="Gene3D" id="1.10.510.10">
    <property type="entry name" value="Transferase(Phosphotransferase) domain 1"/>
    <property type="match status" value="1"/>
</dbReference>
<evidence type="ECO:0008006" key="4">
    <source>
        <dbReference type="Google" id="ProtNLM"/>
    </source>
</evidence>
<protein>
    <recommendedName>
        <fullName evidence="4">Protein kinase domain-containing protein</fullName>
    </recommendedName>
</protein>
<organism evidence="2 3">
    <name type="scientific">Channa striata</name>
    <name type="common">Snakehead murrel</name>
    <name type="synonym">Ophicephalus striatus</name>
    <dbReference type="NCBI Taxonomy" id="64152"/>
    <lineage>
        <taxon>Eukaryota</taxon>
        <taxon>Metazoa</taxon>
        <taxon>Chordata</taxon>
        <taxon>Craniata</taxon>
        <taxon>Vertebrata</taxon>
        <taxon>Euteleostomi</taxon>
        <taxon>Actinopterygii</taxon>
        <taxon>Neopterygii</taxon>
        <taxon>Teleostei</taxon>
        <taxon>Neoteleostei</taxon>
        <taxon>Acanthomorphata</taxon>
        <taxon>Anabantaria</taxon>
        <taxon>Anabantiformes</taxon>
        <taxon>Channoidei</taxon>
        <taxon>Channidae</taxon>
        <taxon>Channa</taxon>
    </lineage>
</organism>
<dbReference type="EMBL" id="JAUPFM010000001">
    <property type="protein sequence ID" value="KAK2862654.1"/>
    <property type="molecule type" value="Genomic_DNA"/>
</dbReference>
<gene>
    <name evidence="2" type="ORF">Q5P01_002187</name>
</gene>
<dbReference type="SUPFAM" id="SSF56112">
    <property type="entry name" value="Protein kinase-like (PK-like)"/>
    <property type="match status" value="1"/>
</dbReference>